<dbReference type="STRING" id="411473.RUMCAL_02524"/>
<dbReference type="EMBL" id="AWVF01000300">
    <property type="protein sequence ID" value="ERJ91813.1"/>
    <property type="molecule type" value="Genomic_DNA"/>
</dbReference>
<keyword evidence="2" id="KW-1185">Reference proteome</keyword>
<name>U2LXI3_9FIRM</name>
<organism evidence="1 2">
    <name type="scientific">Ruminococcus callidus ATCC 27760</name>
    <dbReference type="NCBI Taxonomy" id="411473"/>
    <lineage>
        <taxon>Bacteria</taxon>
        <taxon>Bacillati</taxon>
        <taxon>Bacillota</taxon>
        <taxon>Clostridia</taxon>
        <taxon>Eubacteriales</taxon>
        <taxon>Oscillospiraceae</taxon>
        <taxon>Ruminococcus</taxon>
    </lineage>
</organism>
<proteinExistence type="predicted"/>
<evidence type="ECO:0000313" key="1">
    <source>
        <dbReference type="EMBL" id="ERJ91813.1"/>
    </source>
</evidence>
<protein>
    <submittedName>
        <fullName evidence="1">Uncharacterized protein</fullName>
    </submittedName>
</protein>
<dbReference type="HOGENOM" id="CLU_2425103_0_0_9"/>
<accession>U2LXI3</accession>
<gene>
    <name evidence="1" type="ORF">RUMCAL_02524</name>
</gene>
<dbReference type="AlphaFoldDB" id="U2LXI3"/>
<reference evidence="1 2" key="1">
    <citation type="submission" date="2013-07" db="EMBL/GenBank/DDBJ databases">
        <authorList>
            <person name="Weinstock G."/>
            <person name="Sodergren E."/>
            <person name="Wylie T."/>
            <person name="Fulton L."/>
            <person name="Fulton R."/>
            <person name="Fronick C."/>
            <person name="O'Laughlin M."/>
            <person name="Godfrey J."/>
            <person name="Miner T."/>
            <person name="Herter B."/>
            <person name="Appelbaum E."/>
            <person name="Cordes M."/>
            <person name="Lek S."/>
            <person name="Wollam A."/>
            <person name="Pepin K.H."/>
            <person name="Palsikar V.B."/>
            <person name="Mitreva M."/>
            <person name="Wilson R.K."/>
        </authorList>
    </citation>
    <scope>NUCLEOTIDE SEQUENCE [LARGE SCALE GENOMIC DNA]</scope>
    <source>
        <strain evidence="1 2">ATCC 27760</strain>
    </source>
</reference>
<dbReference type="Proteomes" id="UP000016662">
    <property type="component" value="Unassembled WGS sequence"/>
</dbReference>
<sequence length="91" mass="10474">MTKYVLESDGTHVLHEYCDICGADVQNHFRELRMWRSGYVGCNTETIMVCKKCCSDVIKALQRNTKRSDDLFDTDKLNEIMGVEAGDDNYE</sequence>
<dbReference type="RefSeq" id="WP_021680690.1">
    <property type="nucleotide sequence ID" value="NZ_KI260297.1"/>
</dbReference>
<comment type="caution">
    <text evidence="1">The sequence shown here is derived from an EMBL/GenBank/DDBJ whole genome shotgun (WGS) entry which is preliminary data.</text>
</comment>
<evidence type="ECO:0000313" key="2">
    <source>
        <dbReference type="Proteomes" id="UP000016662"/>
    </source>
</evidence>